<name>A0A9N9B3Q5_9GLOM</name>
<evidence type="ECO:0000256" key="1">
    <source>
        <dbReference type="SAM" id="MobiDB-lite"/>
    </source>
</evidence>
<dbReference type="AlphaFoldDB" id="A0A9N9B3Q5"/>
<keyword evidence="3" id="KW-1185">Reference proteome</keyword>
<feature type="region of interest" description="Disordered" evidence="1">
    <location>
        <begin position="26"/>
        <end position="45"/>
    </location>
</feature>
<evidence type="ECO:0000313" key="2">
    <source>
        <dbReference type="EMBL" id="CAG8550018.1"/>
    </source>
</evidence>
<feature type="compositionally biased region" description="Low complexity" evidence="1">
    <location>
        <begin position="29"/>
        <end position="39"/>
    </location>
</feature>
<proteinExistence type="predicted"/>
<accession>A0A9N9B3Q5</accession>
<dbReference type="Proteomes" id="UP000789759">
    <property type="component" value="Unassembled WGS sequence"/>
</dbReference>
<organism evidence="2 3">
    <name type="scientific">Cetraspora pellucida</name>
    <dbReference type="NCBI Taxonomy" id="1433469"/>
    <lineage>
        <taxon>Eukaryota</taxon>
        <taxon>Fungi</taxon>
        <taxon>Fungi incertae sedis</taxon>
        <taxon>Mucoromycota</taxon>
        <taxon>Glomeromycotina</taxon>
        <taxon>Glomeromycetes</taxon>
        <taxon>Diversisporales</taxon>
        <taxon>Gigasporaceae</taxon>
        <taxon>Cetraspora</taxon>
    </lineage>
</organism>
<evidence type="ECO:0000313" key="3">
    <source>
        <dbReference type="Proteomes" id="UP000789759"/>
    </source>
</evidence>
<protein>
    <submittedName>
        <fullName evidence="2">24031_t:CDS:1</fullName>
    </submittedName>
</protein>
<sequence length="198" mass="22430">MLHSPFTKLSKTPVFYKKIRTSNTYEKTSLSSGSSKSLSEQTKAQVLNNQEPKALLTQKAQEAHIVTDLKVSKALNKENTDSVKNDDALFTSANNMYTKHQTFELEDFNNVDANKVNEQILADTNLDSHINIDQPQIKTKTAKKEPTEDTPKELTNFLIENYFIDTNIIVDPLITLYNNSKVDKSSLISNDNNEFQLL</sequence>
<gene>
    <name evidence="2" type="ORF">CPELLU_LOCUS4705</name>
</gene>
<comment type="caution">
    <text evidence="2">The sequence shown here is derived from an EMBL/GenBank/DDBJ whole genome shotgun (WGS) entry which is preliminary data.</text>
</comment>
<reference evidence="2" key="1">
    <citation type="submission" date="2021-06" db="EMBL/GenBank/DDBJ databases">
        <authorList>
            <person name="Kallberg Y."/>
            <person name="Tangrot J."/>
            <person name="Rosling A."/>
        </authorList>
    </citation>
    <scope>NUCLEOTIDE SEQUENCE</scope>
    <source>
        <strain evidence="2">FL966</strain>
    </source>
</reference>
<dbReference type="EMBL" id="CAJVQA010002524">
    <property type="protein sequence ID" value="CAG8550018.1"/>
    <property type="molecule type" value="Genomic_DNA"/>
</dbReference>